<feature type="compositionally biased region" description="Gly residues" evidence="1">
    <location>
        <begin position="39"/>
        <end position="48"/>
    </location>
</feature>
<reference evidence="2" key="1">
    <citation type="submission" date="2018-05" db="EMBL/GenBank/DDBJ databases">
        <title>Draft genome of Mucuna pruriens seed.</title>
        <authorList>
            <person name="Nnadi N.E."/>
            <person name="Vos R."/>
            <person name="Hasami M.H."/>
            <person name="Devisetty U.K."/>
            <person name="Aguiy J.C."/>
        </authorList>
    </citation>
    <scope>NUCLEOTIDE SEQUENCE [LARGE SCALE GENOMIC DNA]</scope>
    <source>
        <strain evidence="2">JCA_2017</strain>
    </source>
</reference>
<sequence>MGKEPSLSIFFWFFSLHQAEKISWISLSIRPQCNISSKMGGGGGGLVVGGKEEGVREKEKEREKGEEREREGRVEKEWRKERKEWNKI</sequence>
<evidence type="ECO:0000256" key="1">
    <source>
        <dbReference type="SAM" id="MobiDB-lite"/>
    </source>
</evidence>
<evidence type="ECO:0000313" key="3">
    <source>
        <dbReference type="Proteomes" id="UP000257109"/>
    </source>
</evidence>
<evidence type="ECO:0000313" key="2">
    <source>
        <dbReference type="EMBL" id="RDY05040.1"/>
    </source>
</evidence>
<gene>
    <name evidence="2" type="ORF">CR513_11160</name>
</gene>
<accession>A0A371HQF1</accession>
<keyword evidence="3" id="KW-1185">Reference proteome</keyword>
<feature type="compositionally biased region" description="Basic and acidic residues" evidence="1">
    <location>
        <begin position="50"/>
        <end position="88"/>
    </location>
</feature>
<feature type="non-terminal residue" evidence="2">
    <location>
        <position position="1"/>
    </location>
</feature>
<dbReference type="Proteomes" id="UP000257109">
    <property type="component" value="Unassembled WGS sequence"/>
</dbReference>
<dbReference type="OrthoDB" id="1436780at2759"/>
<organism evidence="2 3">
    <name type="scientific">Mucuna pruriens</name>
    <name type="common">Velvet bean</name>
    <name type="synonym">Dolichos pruriens</name>
    <dbReference type="NCBI Taxonomy" id="157652"/>
    <lineage>
        <taxon>Eukaryota</taxon>
        <taxon>Viridiplantae</taxon>
        <taxon>Streptophyta</taxon>
        <taxon>Embryophyta</taxon>
        <taxon>Tracheophyta</taxon>
        <taxon>Spermatophyta</taxon>
        <taxon>Magnoliopsida</taxon>
        <taxon>eudicotyledons</taxon>
        <taxon>Gunneridae</taxon>
        <taxon>Pentapetalae</taxon>
        <taxon>rosids</taxon>
        <taxon>fabids</taxon>
        <taxon>Fabales</taxon>
        <taxon>Fabaceae</taxon>
        <taxon>Papilionoideae</taxon>
        <taxon>50 kb inversion clade</taxon>
        <taxon>NPAAA clade</taxon>
        <taxon>indigoferoid/millettioid clade</taxon>
        <taxon>Phaseoleae</taxon>
        <taxon>Mucuna</taxon>
    </lineage>
</organism>
<protein>
    <submittedName>
        <fullName evidence="2">Uncharacterized protein</fullName>
    </submittedName>
</protein>
<feature type="region of interest" description="Disordered" evidence="1">
    <location>
        <begin position="38"/>
        <end position="88"/>
    </location>
</feature>
<comment type="caution">
    <text evidence="2">The sequence shown here is derived from an EMBL/GenBank/DDBJ whole genome shotgun (WGS) entry which is preliminary data.</text>
</comment>
<dbReference type="EMBL" id="QJKJ01001956">
    <property type="protein sequence ID" value="RDY05040.1"/>
    <property type="molecule type" value="Genomic_DNA"/>
</dbReference>
<name>A0A371HQF1_MUCPR</name>
<dbReference type="AlphaFoldDB" id="A0A371HQF1"/>
<proteinExistence type="predicted"/>